<accession>A0ACC3A3S6</accession>
<dbReference type="EMBL" id="JAPDRQ010000111">
    <property type="protein sequence ID" value="KAJ9654828.1"/>
    <property type="molecule type" value="Genomic_DNA"/>
</dbReference>
<proteinExistence type="predicted"/>
<keyword evidence="2" id="KW-1185">Reference proteome</keyword>
<gene>
    <name evidence="1" type="ORF">H2198_006183</name>
</gene>
<reference evidence="1" key="1">
    <citation type="submission" date="2022-10" db="EMBL/GenBank/DDBJ databases">
        <title>Culturing micro-colonial fungi from biological soil crusts in the Mojave desert and describing Neophaeococcomyces mojavensis, and introducing the new genera and species Taxawa tesnikishii.</title>
        <authorList>
            <person name="Kurbessoian T."/>
            <person name="Stajich J.E."/>
        </authorList>
    </citation>
    <scope>NUCLEOTIDE SEQUENCE</scope>
    <source>
        <strain evidence="1">JES_112</strain>
    </source>
</reference>
<name>A0ACC3A3S6_9EURO</name>
<evidence type="ECO:0000313" key="1">
    <source>
        <dbReference type="EMBL" id="KAJ9654828.1"/>
    </source>
</evidence>
<evidence type="ECO:0000313" key="2">
    <source>
        <dbReference type="Proteomes" id="UP001172386"/>
    </source>
</evidence>
<comment type="caution">
    <text evidence="1">The sequence shown here is derived from an EMBL/GenBank/DDBJ whole genome shotgun (WGS) entry which is preliminary data.</text>
</comment>
<protein>
    <submittedName>
        <fullName evidence="1">Uncharacterized protein</fullName>
    </submittedName>
</protein>
<organism evidence="1 2">
    <name type="scientific">Neophaeococcomyces mojaviensis</name>
    <dbReference type="NCBI Taxonomy" id="3383035"/>
    <lineage>
        <taxon>Eukaryota</taxon>
        <taxon>Fungi</taxon>
        <taxon>Dikarya</taxon>
        <taxon>Ascomycota</taxon>
        <taxon>Pezizomycotina</taxon>
        <taxon>Eurotiomycetes</taxon>
        <taxon>Chaetothyriomycetidae</taxon>
        <taxon>Chaetothyriales</taxon>
        <taxon>Chaetothyriales incertae sedis</taxon>
        <taxon>Neophaeococcomyces</taxon>
    </lineage>
</organism>
<sequence length="249" mass="26892">MSSSNPTHVLIATSLGLCLSTSFTIGSLGLTYFAIPAILLPSDAPLMPPLELVTERQKRHFQTEKAPKQPFDSGIGDEKETLLDSGATSKVLRHDGKGNGSPSSSSYLLRQWFHLFSKGMHTMPPFTMGSALLYMICAFTLPGPLIPADSWNRILAKRACYIISALLSAGVMVFTLTALKPVNSALHERVKDVVKQEQGDGTAAVGIEGHTDDKRHETEALIRKWGKMNAIRAILPVLAVVSAITALVL</sequence>
<dbReference type="Proteomes" id="UP001172386">
    <property type="component" value="Unassembled WGS sequence"/>
</dbReference>